<dbReference type="Proteomes" id="UP000515908">
    <property type="component" value="Chromosome 17"/>
</dbReference>
<proteinExistence type="predicted"/>
<evidence type="ECO:0000313" key="3">
    <source>
        <dbReference type="Proteomes" id="UP000515908"/>
    </source>
</evidence>
<evidence type="ECO:0000256" key="1">
    <source>
        <dbReference type="SAM" id="MobiDB-lite"/>
    </source>
</evidence>
<protein>
    <submittedName>
        <fullName evidence="2">Uncharacterized protein</fullName>
    </submittedName>
</protein>
<gene>
    <name evidence="2" type="ORF">ADEAN_000784500</name>
</gene>
<evidence type="ECO:0000313" key="2">
    <source>
        <dbReference type="EMBL" id="CAD2220330.1"/>
    </source>
</evidence>
<sequence>MHSVGSAYPKKRRPNTALPEDLFKPDRGFTASYRSQQSRRRSLSLEPPLPHPVAPTVVMAGTRHSSAPPGRHTDTTTLLDTIDWCPTYPTAPPTSSKPIRAVTASVRPPAHAASLTLSNAKQPDHYSVSPYTAGPSYANTWGARPVSHSSRPALPNSYKWTFLTKEETMDAPPRMGSARDKKKTERKPPSDTSLPSLPSLKSGETPSVSAPYRGPSASSQRAAGATASPLTLEEWTRQQQQGAEEATSREEVPPATADDRYTQTALSINQRKMDKLEKAYEALLQSDADALQYSKEERERMLRSADSFAHHDVRLQSANRYSQYDVELEEEEQTTPPSGKKAPRPRAAVQPSAVLPMQPAWRRAAEREGEKQKMLVDLSKQSRNSPDTTWATLSKPYTEEKSVEALLAEQDNAVSALEEIEKANERSFNNLLQKYE</sequence>
<feature type="region of interest" description="Disordered" evidence="1">
    <location>
        <begin position="297"/>
        <end position="395"/>
    </location>
</feature>
<feature type="region of interest" description="Disordered" evidence="1">
    <location>
        <begin position="1"/>
        <end position="51"/>
    </location>
</feature>
<reference evidence="2 3" key="1">
    <citation type="submission" date="2020-08" db="EMBL/GenBank/DDBJ databases">
        <authorList>
            <person name="Newling K."/>
            <person name="Davey J."/>
            <person name="Forrester S."/>
        </authorList>
    </citation>
    <scope>NUCLEOTIDE SEQUENCE [LARGE SCALE GENOMIC DNA]</scope>
    <source>
        <strain evidence="3">Crithidia deanei Carvalho (ATCC PRA-265)</strain>
    </source>
</reference>
<name>A0A7G2CKB9_9TRYP</name>
<feature type="compositionally biased region" description="Basic and acidic residues" evidence="1">
    <location>
        <begin position="246"/>
        <end position="261"/>
    </location>
</feature>
<feature type="compositionally biased region" description="Basic and acidic residues" evidence="1">
    <location>
        <begin position="363"/>
        <end position="374"/>
    </location>
</feature>
<accession>A0A7G2CKB9</accession>
<feature type="region of interest" description="Disordered" evidence="1">
    <location>
        <begin position="165"/>
        <end position="266"/>
    </location>
</feature>
<feature type="compositionally biased region" description="Polar residues" evidence="1">
    <location>
        <begin position="379"/>
        <end position="392"/>
    </location>
</feature>
<feature type="compositionally biased region" description="Basic and acidic residues" evidence="1">
    <location>
        <begin position="177"/>
        <end position="189"/>
    </location>
</feature>
<dbReference type="VEuPathDB" id="TriTrypDB:ADEAN_000784500"/>
<feature type="compositionally biased region" description="Basic and acidic residues" evidence="1">
    <location>
        <begin position="297"/>
        <end position="314"/>
    </location>
</feature>
<dbReference type="AlphaFoldDB" id="A0A7G2CKB9"/>
<keyword evidence="3" id="KW-1185">Reference proteome</keyword>
<organism evidence="2 3">
    <name type="scientific">Angomonas deanei</name>
    <dbReference type="NCBI Taxonomy" id="59799"/>
    <lineage>
        <taxon>Eukaryota</taxon>
        <taxon>Discoba</taxon>
        <taxon>Euglenozoa</taxon>
        <taxon>Kinetoplastea</taxon>
        <taxon>Metakinetoplastina</taxon>
        <taxon>Trypanosomatida</taxon>
        <taxon>Trypanosomatidae</taxon>
        <taxon>Strigomonadinae</taxon>
        <taxon>Angomonas</taxon>
    </lineage>
</organism>
<feature type="compositionally biased region" description="Low complexity" evidence="1">
    <location>
        <begin position="190"/>
        <end position="200"/>
    </location>
</feature>
<dbReference type="EMBL" id="LR877161">
    <property type="protein sequence ID" value="CAD2220330.1"/>
    <property type="molecule type" value="Genomic_DNA"/>
</dbReference>